<accession>A0ABQ4Y425</accession>
<evidence type="ECO:0000313" key="3">
    <source>
        <dbReference type="Proteomes" id="UP001151760"/>
    </source>
</evidence>
<protein>
    <submittedName>
        <fullName evidence="2">Ribonuclease H-like domain-containing protein</fullName>
    </submittedName>
</protein>
<dbReference type="PANTHER" id="PTHR34222">
    <property type="entry name" value="GAG_PRE-INTEGRS DOMAIN-CONTAINING PROTEIN"/>
    <property type="match status" value="1"/>
</dbReference>
<proteinExistence type="predicted"/>
<dbReference type="SUPFAM" id="SSF53098">
    <property type="entry name" value="Ribonuclease H-like"/>
    <property type="match status" value="1"/>
</dbReference>
<dbReference type="Gene3D" id="3.30.420.10">
    <property type="entry name" value="Ribonuclease H-like superfamily/Ribonuclease H"/>
    <property type="match status" value="1"/>
</dbReference>
<reference evidence="2" key="2">
    <citation type="submission" date="2022-01" db="EMBL/GenBank/DDBJ databases">
        <authorList>
            <person name="Yamashiro T."/>
            <person name="Shiraishi A."/>
            <person name="Satake H."/>
            <person name="Nakayama K."/>
        </authorList>
    </citation>
    <scope>NUCLEOTIDE SEQUENCE</scope>
</reference>
<organism evidence="2 3">
    <name type="scientific">Tanacetum coccineum</name>
    <dbReference type="NCBI Taxonomy" id="301880"/>
    <lineage>
        <taxon>Eukaryota</taxon>
        <taxon>Viridiplantae</taxon>
        <taxon>Streptophyta</taxon>
        <taxon>Embryophyta</taxon>
        <taxon>Tracheophyta</taxon>
        <taxon>Spermatophyta</taxon>
        <taxon>Magnoliopsida</taxon>
        <taxon>eudicotyledons</taxon>
        <taxon>Gunneridae</taxon>
        <taxon>Pentapetalae</taxon>
        <taxon>asterids</taxon>
        <taxon>campanulids</taxon>
        <taxon>Asterales</taxon>
        <taxon>Asteraceae</taxon>
        <taxon>Asteroideae</taxon>
        <taxon>Anthemideae</taxon>
        <taxon>Anthemidinae</taxon>
        <taxon>Tanacetum</taxon>
    </lineage>
</organism>
<evidence type="ECO:0000313" key="2">
    <source>
        <dbReference type="EMBL" id="GJS71911.1"/>
    </source>
</evidence>
<keyword evidence="3" id="KW-1185">Reference proteome</keyword>
<dbReference type="InterPro" id="IPR012337">
    <property type="entry name" value="RNaseH-like_sf"/>
</dbReference>
<evidence type="ECO:0000259" key="1">
    <source>
        <dbReference type="Pfam" id="PF07727"/>
    </source>
</evidence>
<dbReference type="InterPro" id="IPR013103">
    <property type="entry name" value="RVT_2"/>
</dbReference>
<reference evidence="2" key="1">
    <citation type="journal article" date="2022" name="Int. J. Mol. Sci.">
        <title>Draft Genome of Tanacetum Coccineum: Genomic Comparison of Closely Related Tanacetum-Family Plants.</title>
        <authorList>
            <person name="Yamashiro T."/>
            <person name="Shiraishi A."/>
            <person name="Nakayama K."/>
            <person name="Satake H."/>
        </authorList>
    </citation>
    <scope>NUCLEOTIDE SEQUENCE</scope>
</reference>
<feature type="domain" description="Reverse transcriptase Ty1/copia-type" evidence="1">
    <location>
        <begin position="531"/>
        <end position="587"/>
    </location>
</feature>
<dbReference type="PANTHER" id="PTHR34222:SF99">
    <property type="entry name" value="PROTEIN, PUTATIVE-RELATED"/>
    <property type="match status" value="1"/>
</dbReference>
<name>A0ABQ4Y425_9ASTR</name>
<dbReference type="Pfam" id="PF07727">
    <property type="entry name" value="RVT_2"/>
    <property type="match status" value="1"/>
</dbReference>
<comment type="caution">
    <text evidence="2">The sequence shown here is derived from an EMBL/GenBank/DDBJ whole genome shotgun (WGS) entry which is preliminary data.</text>
</comment>
<dbReference type="EMBL" id="BQNB010010041">
    <property type="protein sequence ID" value="GJS71911.1"/>
    <property type="molecule type" value="Genomic_DNA"/>
</dbReference>
<dbReference type="Proteomes" id="UP001151760">
    <property type="component" value="Unassembled WGS sequence"/>
</dbReference>
<dbReference type="InterPro" id="IPR036397">
    <property type="entry name" value="RNaseH_sf"/>
</dbReference>
<gene>
    <name evidence="2" type="ORF">Tco_0704752</name>
</gene>
<dbReference type="CDD" id="cd09272">
    <property type="entry name" value="RNase_HI_RT_Ty1"/>
    <property type="match status" value="1"/>
</dbReference>
<sequence length="761" mass="86759">MKQCDFSFHDYYHKLNSLWREFDILTLLPACTYAAHEGVLKHNQLIRRMQFLMGLNDVYKPIKSNILSRDPFSGFKYAFNIVSREESHKGLHHGSVSDSKVQPVVFVAKSNNFKPNDFKRNNTNGNRGPNNGNRGLNPNLLCINCGLIGHTIERCYEIFCYPIGFKRNPNLVKQGDNGGNITFNANSKVHKHASTSIGSTSFDTSFTKDQMMKNLSFINEIPTRSTSANMASNQHLTMSTQNMFNGIDISSLNLTIGHLNGTLSKIRAVGNLRLTDNVALFDVLVVPEYCVSLLYVHKLIKDSKLFVGFDEHKYYIQDLNMVKSVRTGNESGGLYLFDVKQYGLWGPYKVVSEDGYKYILTVVDDYSRAVWVFLIKTKDEVSFHIESFVELLITQFNKNVKVFRGRFLLICGLDEENIPSKGIQSEILGCGSSLRFQNTNRGDKPQTAIRRSFRVSKLPFKLNDFVFNSSVRYGLEKYIEAMNSEMEALYRNNIWILVDLPTNRKTIGCNWIYKVKYKSTGEIERYKASLVVHNGWSLFQLDVNNSFLYGDLNEDVYMDLPPGYYDENETMVCKLVKSLYGLKQALSLLACKPAATPMHQNKSLSHVENVDWAKCLVSRKYVSGFCVFYCGNLVSWKSKKQATIFKSSIEVEYRFLASTTCEVIWLVNLLKDLKMDGLLPVSLYCDSNSAIQIVVNHLFHEKTKHFEIDVYLVRKKVVSGVIKNLKVNSAEQVADIFTKGLSIAQHKLFYAKMDMIDIFAA</sequence>